<dbReference type="PROSITE" id="PS50076">
    <property type="entry name" value="DNAJ_2"/>
    <property type="match status" value="1"/>
</dbReference>
<feature type="domain" description="J" evidence="2">
    <location>
        <begin position="16"/>
        <end position="75"/>
    </location>
</feature>
<dbReference type="SUPFAM" id="SSF46565">
    <property type="entry name" value="Chaperone J-domain"/>
    <property type="match status" value="1"/>
</dbReference>
<dbReference type="PANTHER" id="PTHR44144:SF1">
    <property type="entry name" value="DNAJ HOMOLOG SUBFAMILY C MEMBER 9"/>
    <property type="match status" value="1"/>
</dbReference>
<evidence type="ECO:0000259" key="2">
    <source>
        <dbReference type="PROSITE" id="PS50076"/>
    </source>
</evidence>
<dbReference type="Proteomes" id="UP001189429">
    <property type="component" value="Unassembled WGS sequence"/>
</dbReference>
<organism evidence="3 4">
    <name type="scientific">Prorocentrum cordatum</name>
    <dbReference type="NCBI Taxonomy" id="2364126"/>
    <lineage>
        <taxon>Eukaryota</taxon>
        <taxon>Sar</taxon>
        <taxon>Alveolata</taxon>
        <taxon>Dinophyceae</taxon>
        <taxon>Prorocentrales</taxon>
        <taxon>Prorocentraceae</taxon>
        <taxon>Prorocentrum</taxon>
    </lineage>
</organism>
<dbReference type="PRINTS" id="PR00625">
    <property type="entry name" value="JDOMAIN"/>
</dbReference>
<evidence type="ECO:0000313" key="4">
    <source>
        <dbReference type="Proteomes" id="UP001189429"/>
    </source>
</evidence>
<dbReference type="Gene3D" id="1.10.8.10">
    <property type="entry name" value="DNA helicase RuvA subunit, C-terminal domain"/>
    <property type="match status" value="1"/>
</dbReference>
<reference evidence="3" key="1">
    <citation type="submission" date="2023-10" db="EMBL/GenBank/DDBJ databases">
        <authorList>
            <person name="Chen Y."/>
            <person name="Shah S."/>
            <person name="Dougan E. K."/>
            <person name="Thang M."/>
            <person name="Chan C."/>
        </authorList>
    </citation>
    <scope>NUCLEOTIDE SEQUENCE [LARGE SCALE GENOMIC DNA]</scope>
</reference>
<feature type="compositionally biased region" description="Acidic residues" evidence="1">
    <location>
        <begin position="108"/>
        <end position="117"/>
    </location>
</feature>
<dbReference type="Gene3D" id="1.10.287.110">
    <property type="entry name" value="DnaJ domain"/>
    <property type="match status" value="1"/>
</dbReference>
<dbReference type="InterPro" id="IPR001623">
    <property type="entry name" value="DnaJ_domain"/>
</dbReference>
<name>A0ABN9VV54_9DINO</name>
<protein>
    <recommendedName>
        <fullName evidence="2">J domain-containing protein</fullName>
    </recommendedName>
</protein>
<dbReference type="PANTHER" id="PTHR44144">
    <property type="entry name" value="DNAJ HOMOLOG SUBFAMILY C MEMBER 9"/>
    <property type="match status" value="1"/>
</dbReference>
<gene>
    <name evidence="3" type="ORF">PCOR1329_LOCUS61443</name>
</gene>
<dbReference type="CDD" id="cd06257">
    <property type="entry name" value="DnaJ"/>
    <property type="match status" value="1"/>
</dbReference>
<dbReference type="InterPro" id="IPR036869">
    <property type="entry name" value="J_dom_sf"/>
</dbReference>
<accession>A0ABN9VV54</accession>
<dbReference type="SUPFAM" id="SSF46934">
    <property type="entry name" value="UBA-like"/>
    <property type="match status" value="1"/>
</dbReference>
<keyword evidence="4" id="KW-1185">Reference proteome</keyword>
<sequence>MAAAEKERLRRWQEHDFYGILGVADSASAADVKRGFRRVALTCHPDKVPLEERAQATKRFQLIAEAAAPAAASGRAPAPGWVAAGSRGSGEVWTRAGAAPRGGGPAGAEEETAGEQDEDAEEALDVLGILLAMGFEEQEARSAAGQAGSVEGAVELLMAGPASAAGQAVLGVAERLGVGGLVQDVGQGVGGLVQGLGQRLSSWTPFLSADPAAELAAQLAAMGYAEDEADAASRRCSSVDAAVEWLSARPGPGQ</sequence>
<dbReference type="Pfam" id="PF00226">
    <property type="entry name" value="DnaJ"/>
    <property type="match status" value="1"/>
</dbReference>
<evidence type="ECO:0000313" key="3">
    <source>
        <dbReference type="EMBL" id="CAK0877357.1"/>
    </source>
</evidence>
<dbReference type="SMART" id="SM00271">
    <property type="entry name" value="DnaJ"/>
    <property type="match status" value="1"/>
</dbReference>
<dbReference type="EMBL" id="CAUYUJ010017727">
    <property type="protein sequence ID" value="CAK0877357.1"/>
    <property type="molecule type" value="Genomic_DNA"/>
</dbReference>
<comment type="caution">
    <text evidence="3">The sequence shown here is derived from an EMBL/GenBank/DDBJ whole genome shotgun (WGS) entry which is preliminary data.</text>
</comment>
<feature type="region of interest" description="Disordered" evidence="1">
    <location>
        <begin position="94"/>
        <end position="117"/>
    </location>
</feature>
<evidence type="ECO:0000256" key="1">
    <source>
        <dbReference type="SAM" id="MobiDB-lite"/>
    </source>
</evidence>
<proteinExistence type="predicted"/>
<dbReference type="InterPro" id="IPR009060">
    <property type="entry name" value="UBA-like_sf"/>
</dbReference>
<dbReference type="InterPro" id="IPR052594">
    <property type="entry name" value="J_domain-containing_protein"/>
</dbReference>